<dbReference type="Gene3D" id="3.30.200.20">
    <property type="entry name" value="Phosphorylase Kinase, domain 1"/>
    <property type="match status" value="1"/>
</dbReference>
<keyword evidence="4" id="KW-0418">Kinase</keyword>
<dbReference type="InterPro" id="IPR011009">
    <property type="entry name" value="Kinase-like_dom_sf"/>
</dbReference>
<evidence type="ECO:0000256" key="4">
    <source>
        <dbReference type="ARBA" id="ARBA00022777"/>
    </source>
</evidence>
<dbReference type="InterPro" id="IPR017441">
    <property type="entry name" value="Protein_kinase_ATP_BS"/>
</dbReference>
<evidence type="ECO:0000313" key="8">
    <source>
        <dbReference type="EMBL" id="SUZ60099.1"/>
    </source>
</evidence>
<keyword evidence="5" id="KW-0067">ATP-binding</keyword>
<dbReference type="Pfam" id="PF00069">
    <property type="entry name" value="Pkinase"/>
    <property type="match status" value="1"/>
</dbReference>
<dbReference type="InterPro" id="IPR005543">
    <property type="entry name" value="PASTA_dom"/>
</dbReference>
<dbReference type="PROSITE" id="PS00107">
    <property type="entry name" value="PROTEIN_KINASE_ATP"/>
    <property type="match status" value="1"/>
</dbReference>
<dbReference type="GO" id="GO:0005524">
    <property type="term" value="F:ATP binding"/>
    <property type="evidence" value="ECO:0007669"/>
    <property type="project" value="UniProtKB-KW"/>
</dbReference>
<keyword evidence="2" id="KW-0677">Repeat</keyword>
<feature type="domain" description="PASTA" evidence="7">
    <location>
        <begin position="550"/>
        <end position="613"/>
    </location>
</feature>
<accession>A0A381P142</accession>
<feature type="domain" description="Protein kinase" evidence="6">
    <location>
        <begin position="17"/>
        <end position="275"/>
    </location>
</feature>
<dbReference type="Pfam" id="PF03793">
    <property type="entry name" value="PASTA"/>
    <property type="match status" value="3"/>
</dbReference>
<proteinExistence type="predicted"/>
<dbReference type="InterPro" id="IPR000719">
    <property type="entry name" value="Prot_kinase_dom"/>
</dbReference>
<dbReference type="PROSITE" id="PS00108">
    <property type="entry name" value="PROTEIN_KINASE_ST"/>
    <property type="match status" value="1"/>
</dbReference>
<evidence type="ECO:0008006" key="9">
    <source>
        <dbReference type="Google" id="ProtNLM"/>
    </source>
</evidence>
<dbReference type="AlphaFoldDB" id="A0A381P142"/>
<dbReference type="SUPFAM" id="SSF56112">
    <property type="entry name" value="Protein kinase-like (PK-like)"/>
    <property type="match status" value="1"/>
</dbReference>
<dbReference type="CDD" id="cd14014">
    <property type="entry name" value="STKc_PknB_like"/>
    <property type="match status" value="1"/>
</dbReference>
<dbReference type="GO" id="GO:0004674">
    <property type="term" value="F:protein serine/threonine kinase activity"/>
    <property type="evidence" value="ECO:0007669"/>
    <property type="project" value="TreeGrafter"/>
</dbReference>
<dbReference type="SMART" id="SM00740">
    <property type="entry name" value="PASTA"/>
    <property type="match status" value="4"/>
</dbReference>
<feature type="domain" description="PASTA" evidence="7">
    <location>
        <begin position="482"/>
        <end position="549"/>
    </location>
</feature>
<dbReference type="PANTHER" id="PTHR43289:SF6">
    <property type="entry name" value="SERINE_THREONINE-PROTEIN KINASE NEKL-3"/>
    <property type="match status" value="1"/>
</dbReference>
<dbReference type="InterPro" id="IPR008271">
    <property type="entry name" value="Ser/Thr_kinase_AS"/>
</dbReference>
<sequence>VGPGPDQAPARVLGGRYALGRAIGTGASGTVYAAEDLDLGRHVAVKVLHEALAGDPVFVERLAQEARIVAGLQHPNILTVYDWGVDGSAYLVTEYLAGGSLRSLLDTGRTLSHSQALVVGLDVCQALDHAHQMGVVHRDLKPANLLFSQDGHLKVSDFGLASALAETSRTDIFVEGIVGTARFASPEQAKGQSLDGRSDVYALALVLVESVTGHLPFVEDTLVGTLRARRRRDVPVPASMGPLGPAVVQAGVVDPNRRPGAGEFGRLLLDASAGLLRPEPLPLVGPGEIGAAPLSGEVPVVPKTKAPAEPRPEKVVGPNRRAPWVLVAGLMVVGAVLGGAALWQGSQQSTARVPLLVGDDEVDAAATIVEAGWLAEPRYERRDGTREGQVLSTEPAFGAELEEGGTVVLVVSLGSTRVAVPTGLVGLSLPEATRLLEAVELTAGTVAEVHNDEVEAGMVLQVAAVAAELPRGSGVDLIVSAGAAPRTVPVGLVEGPAEEAVAALTALGLEPVVVEAHDEFIEAGAVVSLQPAPDEEVPFGSAIEVTVSVGPIPRPVPDVVGLGLVAAEDRLAAAGFRVVEVVGSAEGGTIASQAPPADEELSPVERVVLVLEGGEPQEDEGTSADTE</sequence>
<dbReference type="SMART" id="SM00220">
    <property type="entry name" value="S_TKc"/>
    <property type="match status" value="1"/>
</dbReference>
<dbReference type="PROSITE" id="PS50011">
    <property type="entry name" value="PROTEIN_KINASE_DOM"/>
    <property type="match status" value="1"/>
</dbReference>
<dbReference type="CDD" id="cd06577">
    <property type="entry name" value="PASTA_pknB"/>
    <property type="match status" value="4"/>
</dbReference>
<keyword evidence="1" id="KW-0808">Transferase</keyword>
<evidence type="ECO:0000259" key="7">
    <source>
        <dbReference type="PROSITE" id="PS51178"/>
    </source>
</evidence>
<dbReference type="Gene3D" id="1.10.510.10">
    <property type="entry name" value="Transferase(Phosphotransferase) domain 1"/>
    <property type="match status" value="1"/>
</dbReference>
<dbReference type="PROSITE" id="PS51178">
    <property type="entry name" value="PASTA"/>
    <property type="match status" value="2"/>
</dbReference>
<evidence type="ECO:0000259" key="6">
    <source>
        <dbReference type="PROSITE" id="PS50011"/>
    </source>
</evidence>
<gene>
    <name evidence="8" type="ORF">METZ01_LOCUS12953</name>
</gene>
<organism evidence="8">
    <name type="scientific">marine metagenome</name>
    <dbReference type="NCBI Taxonomy" id="408172"/>
    <lineage>
        <taxon>unclassified sequences</taxon>
        <taxon>metagenomes</taxon>
        <taxon>ecological metagenomes</taxon>
    </lineage>
</organism>
<evidence type="ECO:0000256" key="3">
    <source>
        <dbReference type="ARBA" id="ARBA00022741"/>
    </source>
</evidence>
<dbReference type="Gene3D" id="3.30.10.20">
    <property type="match status" value="4"/>
</dbReference>
<dbReference type="EMBL" id="UINC01000719">
    <property type="protein sequence ID" value="SUZ60099.1"/>
    <property type="molecule type" value="Genomic_DNA"/>
</dbReference>
<feature type="non-terminal residue" evidence="8">
    <location>
        <position position="1"/>
    </location>
</feature>
<name>A0A381P142_9ZZZZ</name>
<reference evidence="8" key="1">
    <citation type="submission" date="2018-05" db="EMBL/GenBank/DDBJ databases">
        <authorList>
            <person name="Lanie J.A."/>
            <person name="Ng W.-L."/>
            <person name="Kazmierczak K.M."/>
            <person name="Andrzejewski T.M."/>
            <person name="Davidsen T.M."/>
            <person name="Wayne K.J."/>
            <person name="Tettelin H."/>
            <person name="Glass J.I."/>
            <person name="Rusch D."/>
            <person name="Podicherti R."/>
            <person name="Tsui H.-C.T."/>
            <person name="Winkler M.E."/>
        </authorList>
    </citation>
    <scope>NUCLEOTIDE SEQUENCE</scope>
</reference>
<evidence type="ECO:0000256" key="2">
    <source>
        <dbReference type="ARBA" id="ARBA00022737"/>
    </source>
</evidence>
<evidence type="ECO:0000256" key="5">
    <source>
        <dbReference type="ARBA" id="ARBA00022840"/>
    </source>
</evidence>
<keyword evidence="3" id="KW-0547">Nucleotide-binding</keyword>
<protein>
    <recommendedName>
        <fullName evidence="9">Protein kinase domain-containing protein</fullName>
    </recommendedName>
</protein>
<evidence type="ECO:0000256" key="1">
    <source>
        <dbReference type="ARBA" id="ARBA00022679"/>
    </source>
</evidence>
<dbReference type="PANTHER" id="PTHR43289">
    <property type="entry name" value="MITOGEN-ACTIVATED PROTEIN KINASE KINASE KINASE 20-RELATED"/>
    <property type="match status" value="1"/>
</dbReference>